<sequence length="422" mass="48656">MYGCQQVLVKQNKDLVAILEFLCSESHKLTNMGIYYARQLYFKTKKGIGKYDLEKIYKDNNHYKVLHSQAAQQILRTVAESFKSYYGLIKAHQEGKITNRPQIPNYRKKGGMTTVSYPQQALKLKDGQIRVPLGNTCKRWFGLDSFHIPMPTNINFADIKELRILPRNKCFYFEFVYNKVIDKPKLNQDNVLGIDPGLTNWLTCVTNVGTSFIIDGKQVKSMNRWYNKKVSTIKENKPQAFWNKKLAAVTEKRNRQMRDGINKAALIVINHCLEKNIGTVIFGWNKGNKNEIELGKKNNSEFVPIPTARLKDTIYQLCEQYGIRFIETEESYTSLSSFLDGDYLPKYGEKPSDWKPSGKRTKRGLYRTSNNFYINADANASANIIRKVSRTLKLNLDQLCRGVLTSPTRINLWVTANKDKKV</sequence>
<dbReference type="InterPro" id="IPR001959">
    <property type="entry name" value="Transposase"/>
</dbReference>
<evidence type="ECO:0000256" key="3">
    <source>
        <dbReference type="ARBA" id="ARBA00023125"/>
    </source>
</evidence>
<accession>A0A8J7F722</accession>
<protein>
    <submittedName>
        <fullName evidence="6">Transposase</fullName>
    </submittedName>
</protein>
<gene>
    <name evidence="6" type="ORF">IQ247_25715</name>
</gene>
<dbReference type="NCBIfam" id="NF040570">
    <property type="entry name" value="guided_TnpB"/>
    <property type="match status" value="1"/>
</dbReference>
<dbReference type="EMBL" id="JADEWL010000133">
    <property type="protein sequence ID" value="MBE9216017.1"/>
    <property type="molecule type" value="Genomic_DNA"/>
</dbReference>
<name>A0A8J7F722_9CYAN</name>
<dbReference type="GO" id="GO:0003677">
    <property type="term" value="F:DNA binding"/>
    <property type="evidence" value="ECO:0007669"/>
    <property type="project" value="UniProtKB-KW"/>
</dbReference>
<dbReference type="InterPro" id="IPR010095">
    <property type="entry name" value="Cas12f1-like_TNB"/>
</dbReference>
<evidence type="ECO:0000256" key="1">
    <source>
        <dbReference type="ARBA" id="ARBA00008761"/>
    </source>
</evidence>
<dbReference type="Proteomes" id="UP000620559">
    <property type="component" value="Unassembled WGS sequence"/>
</dbReference>
<dbReference type="NCBIfam" id="TIGR01766">
    <property type="entry name" value="IS200/IS605 family accessory protein TnpB-like domain"/>
    <property type="match status" value="1"/>
</dbReference>
<feature type="domain" description="Probable transposase IS891/IS1136/IS1341" evidence="5">
    <location>
        <begin position="182"/>
        <end position="285"/>
    </location>
</feature>
<dbReference type="RefSeq" id="WP_193924355.1">
    <property type="nucleotide sequence ID" value="NZ_JADEWL010000133.1"/>
</dbReference>
<evidence type="ECO:0000256" key="2">
    <source>
        <dbReference type="ARBA" id="ARBA00022578"/>
    </source>
</evidence>
<keyword evidence="7" id="KW-1185">Reference proteome</keyword>
<dbReference type="Pfam" id="PF01385">
    <property type="entry name" value="OrfB_IS605"/>
    <property type="match status" value="1"/>
</dbReference>
<evidence type="ECO:0000256" key="4">
    <source>
        <dbReference type="ARBA" id="ARBA00023172"/>
    </source>
</evidence>
<comment type="similarity">
    <text evidence="1">In the C-terminal section; belongs to the transposase 35 family.</text>
</comment>
<proteinExistence type="inferred from homology"/>
<keyword evidence="3" id="KW-0238">DNA-binding</keyword>
<organism evidence="6 7">
    <name type="scientific">Plectonema cf. radiosum LEGE 06105</name>
    <dbReference type="NCBI Taxonomy" id="945769"/>
    <lineage>
        <taxon>Bacteria</taxon>
        <taxon>Bacillati</taxon>
        <taxon>Cyanobacteriota</taxon>
        <taxon>Cyanophyceae</taxon>
        <taxon>Oscillatoriophycideae</taxon>
        <taxon>Oscillatoriales</taxon>
        <taxon>Microcoleaceae</taxon>
        <taxon>Plectonema</taxon>
    </lineage>
</organism>
<keyword evidence="4" id="KW-0233">DNA recombination</keyword>
<evidence type="ECO:0000259" key="5">
    <source>
        <dbReference type="Pfam" id="PF01385"/>
    </source>
</evidence>
<dbReference type="GO" id="GO:0006310">
    <property type="term" value="P:DNA recombination"/>
    <property type="evidence" value="ECO:0007669"/>
    <property type="project" value="UniProtKB-KW"/>
</dbReference>
<evidence type="ECO:0000313" key="6">
    <source>
        <dbReference type="EMBL" id="MBE9216017.1"/>
    </source>
</evidence>
<dbReference type="GO" id="GO:0032196">
    <property type="term" value="P:transposition"/>
    <property type="evidence" value="ECO:0007669"/>
    <property type="project" value="UniProtKB-KW"/>
</dbReference>
<comment type="caution">
    <text evidence="6">The sequence shown here is derived from an EMBL/GenBank/DDBJ whole genome shotgun (WGS) entry which is preliminary data.</text>
</comment>
<reference evidence="6" key="1">
    <citation type="submission" date="2020-10" db="EMBL/GenBank/DDBJ databases">
        <authorList>
            <person name="Castelo-Branco R."/>
            <person name="Eusebio N."/>
            <person name="Adriana R."/>
            <person name="Vieira A."/>
            <person name="Brugerolle De Fraissinette N."/>
            <person name="Rezende De Castro R."/>
            <person name="Schneider M.P."/>
            <person name="Vasconcelos V."/>
            <person name="Leao P.N."/>
        </authorList>
    </citation>
    <scope>NUCLEOTIDE SEQUENCE</scope>
    <source>
        <strain evidence="6">LEGE 06105</strain>
    </source>
</reference>
<dbReference type="AlphaFoldDB" id="A0A8J7F722"/>
<keyword evidence="2" id="KW-0815">Transposition</keyword>
<evidence type="ECO:0000313" key="7">
    <source>
        <dbReference type="Proteomes" id="UP000620559"/>
    </source>
</evidence>